<accession>A0A5B7JT03</accession>
<dbReference type="EMBL" id="VSRR010112124">
    <property type="protein sequence ID" value="MPC97939.1"/>
    <property type="molecule type" value="Genomic_DNA"/>
</dbReference>
<feature type="region of interest" description="Disordered" evidence="1">
    <location>
        <begin position="52"/>
        <end position="89"/>
    </location>
</feature>
<sequence>MKSARSWSRGLVLEVGGVYAVKDNEGVEAASSEGLLSRVIARLWGGAGRKETVRKVKGDGTGTRREGKRREGKGREGKGRERKGTGVRR</sequence>
<evidence type="ECO:0000256" key="1">
    <source>
        <dbReference type="SAM" id="MobiDB-lite"/>
    </source>
</evidence>
<name>A0A5B7JT03_PORTR</name>
<evidence type="ECO:0000313" key="3">
    <source>
        <dbReference type="Proteomes" id="UP000324222"/>
    </source>
</evidence>
<organism evidence="2 3">
    <name type="scientific">Portunus trituberculatus</name>
    <name type="common">Swimming crab</name>
    <name type="synonym">Neptunus trituberculatus</name>
    <dbReference type="NCBI Taxonomy" id="210409"/>
    <lineage>
        <taxon>Eukaryota</taxon>
        <taxon>Metazoa</taxon>
        <taxon>Ecdysozoa</taxon>
        <taxon>Arthropoda</taxon>
        <taxon>Crustacea</taxon>
        <taxon>Multicrustacea</taxon>
        <taxon>Malacostraca</taxon>
        <taxon>Eumalacostraca</taxon>
        <taxon>Eucarida</taxon>
        <taxon>Decapoda</taxon>
        <taxon>Pleocyemata</taxon>
        <taxon>Brachyura</taxon>
        <taxon>Eubrachyura</taxon>
        <taxon>Portunoidea</taxon>
        <taxon>Portunidae</taxon>
        <taxon>Portuninae</taxon>
        <taxon>Portunus</taxon>
    </lineage>
</organism>
<protein>
    <submittedName>
        <fullName evidence="2">Uncharacterized protein</fullName>
    </submittedName>
</protein>
<evidence type="ECO:0000313" key="2">
    <source>
        <dbReference type="EMBL" id="MPC97939.1"/>
    </source>
</evidence>
<dbReference type="AlphaFoldDB" id="A0A5B7JT03"/>
<gene>
    <name evidence="2" type="ORF">E2C01_093285</name>
</gene>
<reference evidence="2 3" key="1">
    <citation type="submission" date="2019-05" db="EMBL/GenBank/DDBJ databases">
        <title>Another draft genome of Portunus trituberculatus and its Hox gene families provides insights of decapod evolution.</title>
        <authorList>
            <person name="Jeong J.-H."/>
            <person name="Song I."/>
            <person name="Kim S."/>
            <person name="Choi T."/>
            <person name="Kim D."/>
            <person name="Ryu S."/>
            <person name="Kim W."/>
        </authorList>
    </citation>
    <scope>NUCLEOTIDE SEQUENCE [LARGE SCALE GENOMIC DNA]</scope>
    <source>
        <tissue evidence="2">Muscle</tissue>
    </source>
</reference>
<dbReference type="Proteomes" id="UP000324222">
    <property type="component" value="Unassembled WGS sequence"/>
</dbReference>
<keyword evidence="3" id="KW-1185">Reference proteome</keyword>
<comment type="caution">
    <text evidence="2">The sequence shown here is derived from an EMBL/GenBank/DDBJ whole genome shotgun (WGS) entry which is preliminary data.</text>
</comment>
<proteinExistence type="predicted"/>